<dbReference type="Gene3D" id="3.40.50.720">
    <property type="entry name" value="NAD(P)-binding Rossmann-like Domain"/>
    <property type="match status" value="1"/>
</dbReference>
<keyword evidence="2" id="KW-1185">Reference proteome</keyword>
<reference evidence="1 2" key="1">
    <citation type="submission" date="2024-02" db="EMBL/GenBank/DDBJ databases">
        <title>Draft genome sequence of Collimonas sp. strain H4R21, an effective mineral-weathering bacterial strain isolated from the beech rhizosphere.</title>
        <authorList>
            <person name="Morin E."/>
            <person name="Uroz S."/>
            <person name="Leveau J.H.J."/>
            <person name="Kumar R."/>
            <person name="Rey M.W."/>
            <person name="Pham J."/>
        </authorList>
    </citation>
    <scope>NUCLEOTIDE SEQUENCE [LARGE SCALE GENOMIC DNA]</scope>
    <source>
        <strain evidence="1 2">H4R21</strain>
    </source>
</reference>
<dbReference type="SUPFAM" id="SSF69572">
    <property type="entry name" value="Activating enzymes of the ubiquitin-like proteins"/>
    <property type="match status" value="1"/>
</dbReference>
<organism evidence="1 2">
    <name type="scientific">Collimonas rhizosphaerae</name>
    <dbReference type="NCBI Taxonomy" id="3126357"/>
    <lineage>
        <taxon>Bacteria</taxon>
        <taxon>Pseudomonadati</taxon>
        <taxon>Pseudomonadota</taxon>
        <taxon>Betaproteobacteria</taxon>
        <taxon>Burkholderiales</taxon>
        <taxon>Oxalobacteraceae</taxon>
        <taxon>Collimonas</taxon>
    </lineage>
</organism>
<evidence type="ECO:0008006" key="3">
    <source>
        <dbReference type="Google" id="ProtNLM"/>
    </source>
</evidence>
<dbReference type="InterPro" id="IPR035985">
    <property type="entry name" value="Ubiquitin-activating_enz"/>
</dbReference>
<dbReference type="EMBL" id="JBANDC010000007">
    <property type="protein sequence ID" value="MEM4988020.1"/>
    <property type="molecule type" value="Genomic_DNA"/>
</dbReference>
<evidence type="ECO:0000313" key="1">
    <source>
        <dbReference type="EMBL" id="MEM4988020.1"/>
    </source>
</evidence>
<evidence type="ECO:0000313" key="2">
    <source>
        <dbReference type="Proteomes" id="UP001495910"/>
    </source>
</evidence>
<sequence>MNLTLDHTTLHRAAKYFMDSGKAASHEAAMNLLQQFGLTIYVGEEIRSSAAHQIALLTIVNVTRRTLLGGVEVIGLPDCDSLTALAPNTGLKEAVMALGGTPVAVARPEWPTALIGSVEDYSNKDTAWRITWEGWRAGAAPLMIGDRLSEDNSMALAPALAAAVCAGEVFSHYAGDHPMAGRRTAGLSLWQPGADWLDVDESEPELAFLPSNLWIIGLGNLGQAFAWLLALMPYETPQELQLVLQDYDRIAPSNDSTSLLSYKHDTNKMKARVVADWLDKRGFTTFIEERRFGPWTKRHADEPGVALCGVDNALARSALDQAGFPLIVEAGLGGGPQAFRSLGIHTFPSSRTAAEIWAKQVTLADTSTEDMPAYQALKKSGIDACGLTQLASRTVGVPFVGLIAACLAMSELIRRLHGGKAFEFIAGSTATLQDIEFGTLHAPPYAHGYTRAMPMGWPTAP</sequence>
<dbReference type="Proteomes" id="UP001495910">
    <property type="component" value="Unassembled WGS sequence"/>
</dbReference>
<dbReference type="RefSeq" id="WP_342829511.1">
    <property type="nucleotide sequence ID" value="NZ_JBANDC010000007.1"/>
</dbReference>
<proteinExistence type="predicted"/>
<comment type="caution">
    <text evidence="1">The sequence shown here is derived from an EMBL/GenBank/DDBJ whole genome shotgun (WGS) entry which is preliminary data.</text>
</comment>
<protein>
    <recommendedName>
        <fullName evidence="3">ThiF family protein</fullName>
    </recommendedName>
</protein>
<gene>
    <name evidence="1" type="ORF">V8G57_11540</name>
</gene>
<name>A0ABU9PVH1_9BURK</name>
<accession>A0ABU9PVH1</accession>